<evidence type="ECO:0000313" key="5">
    <source>
        <dbReference type="Proteomes" id="UP000239888"/>
    </source>
</evidence>
<dbReference type="InterPro" id="IPR009057">
    <property type="entry name" value="Homeodomain-like_sf"/>
</dbReference>
<reference evidence="4 5" key="1">
    <citation type="journal article" date="2018" name="Front. Microbiol.">
        <title>Pseudomonas orientalis F9: A Potent Antagonist against Phytopathogens with Phytotoxic Effect in the Apple Flower.</title>
        <authorList>
            <person name="Zengerer V."/>
            <person name="Schmid M."/>
            <person name="Bieri M."/>
            <person name="Muller D.C."/>
            <person name="Remus-Emsermann M.N.P."/>
            <person name="Ahrens C.H."/>
            <person name="Pelludat C."/>
        </authorList>
    </citation>
    <scope>NUCLEOTIDE SEQUENCE [LARGE SCALE GENOMIC DNA]</scope>
    <source>
        <strain evidence="4 5">F9</strain>
    </source>
</reference>
<dbReference type="Gene3D" id="3.40.50.880">
    <property type="match status" value="1"/>
</dbReference>
<evidence type="ECO:0000256" key="1">
    <source>
        <dbReference type="ARBA" id="ARBA00023015"/>
    </source>
</evidence>
<dbReference type="InterPro" id="IPR018060">
    <property type="entry name" value="HTH_AraC"/>
</dbReference>
<dbReference type="Proteomes" id="UP000239888">
    <property type="component" value="Chromosome"/>
</dbReference>
<evidence type="ECO:0000256" key="2">
    <source>
        <dbReference type="ARBA" id="ARBA00023163"/>
    </source>
</evidence>
<name>A0A2L0S308_9PSED</name>
<dbReference type="GO" id="GO:0003700">
    <property type="term" value="F:DNA-binding transcription factor activity"/>
    <property type="evidence" value="ECO:0007669"/>
    <property type="project" value="InterPro"/>
</dbReference>
<dbReference type="InterPro" id="IPR029062">
    <property type="entry name" value="Class_I_gatase-like"/>
</dbReference>
<organism evidence="4 5">
    <name type="scientific">Pseudomonas orientalis</name>
    <dbReference type="NCBI Taxonomy" id="76758"/>
    <lineage>
        <taxon>Bacteria</taxon>
        <taxon>Pseudomonadati</taxon>
        <taxon>Pseudomonadota</taxon>
        <taxon>Gammaproteobacteria</taxon>
        <taxon>Pseudomonadales</taxon>
        <taxon>Pseudomonadaceae</taxon>
        <taxon>Pseudomonas</taxon>
    </lineage>
</organism>
<keyword evidence="2" id="KW-0804">Transcription</keyword>
<dbReference type="GO" id="GO:0043565">
    <property type="term" value="F:sequence-specific DNA binding"/>
    <property type="evidence" value="ECO:0007669"/>
    <property type="project" value="InterPro"/>
</dbReference>
<dbReference type="RefSeq" id="WP_104505051.1">
    <property type="nucleotide sequence ID" value="NZ_CP018049.1"/>
</dbReference>
<proteinExistence type="predicted"/>
<dbReference type="EMBL" id="CP018049">
    <property type="protein sequence ID" value="AUZ48699.1"/>
    <property type="molecule type" value="Genomic_DNA"/>
</dbReference>
<dbReference type="Gene3D" id="1.10.10.60">
    <property type="entry name" value="Homeodomain-like"/>
    <property type="match status" value="1"/>
</dbReference>
<dbReference type="KEGG" id="poi:BOP93_24895"/>
<dbReference type="Pfam" id="PF12833">
    <property type="entry name" value="HTH_18"/>
    <property type="match status" value="1"/>
</dbReference>
<dbReference type="InterPro" id="IPR002818">
    <property type="entry name" value="DJ-1/PfpI"/>
</dbReference>
<dbReference type="Pfam" id="PF01965">
    <property type="entry name" value="DJ-1_PfpI"/>
    <property type="match status" value="1"/>
</dbReference>
<dbReference type="PANTHER" id="PTHR43130">
    <property type="entry name" value="ARAC-FAMILY TRANSCRIPTIONAL REGULATOR"/>
    <property type="match status" value="1"/>
</dbReference>
<feature type="domain" description="HTH araC/xylS-type" evidence="3">
    <location>
        <begin position="218"/>
        <end position="316"/>
    </location>
</feature>
<gene>
    <name evidence="4" type="ORF">BOP93_24895</name>
</gene>
<dbReference type="AlphaFoldDB" id="A0A2L0S308"/>
<dbReference type="SMART" id="SM00342">
    <property type="entry name" value="HTH_ARAC"/>
    <property type="match status" value="1"/>
</dbReference>
<protein>
    <submittedName>
        <fullName evidence="4">AraC family transcriptional regulator</fullName>
    </submittedName>
</protein>
<dbReference type="InterPro" id="IPR052158">
    <property type="entry name" value="INH-QAR"/>
</dbReference>
<keyword evidence="1" id="KW-0805">Transcription regulation</keyword>
<evidence type="ECO:0000313" key="4">
    <source>
        <dbReference type="EMBL" id="AUZ48699.1"/>
    </source>
</evidence>
<dbReference type="CDD" id="cd03137">
    <property type="entry name" value="GATase1_AraC_1"/>
    <property type="match status" value="1"/>
</dbReference>
<dbReference type="PANTHER" id="PTHR43130:SF3">
    <property type="entry name" value="HTH-TYPE TRANSCRIPTIONAL REGULATOR RV1931C"/>
    <property type="match status" value="1"/>
</dbReference>
<dbReference type="SUPFAM" id="SSF52317">
    <property type="entry name" value="Class I glutamine amidotransferase-like"/>
    <property type="match status" value="1"/>
</dbReference>
<accession>A0A2L0S308</accession>
<dbReference type="SUPFAM" id="SSF46689">
    <property type="entry name" value="Homeodomain-like"/>
    <property type="match status" value="2"/>
</dbReference>
<dbReference type="PROSITE" id="PS01124">
    <property type="entry name" value="HTH_ARAC_FAMILY_2"/>
    <property type="match status" value="1"/>
</dbReference>
<sequence length="336" mass="36493">MSKTVAILIFPGVQSLDVSGPMDVFCEANRFLAPEEHYRLEVIGLGHGTMACSNGLSLQAHKHYSEALQPYDLLLVTGGPQLPFEDFGHRFDEWLRGAASRAQRFGSICNGAFTLARAGLLDGKTVTTHWNDAANLARLCPSAQVEADRLYVQDGNLYTSAGVTAGIDLSLYLLAQDHGPEVALSVAKRLVVFTQRSGGQSQFSPFLTPHAEATSAVALVQLYVLANLTGDLSIADLARAANMSARNFSRVFAREARITPAEFVERARVDAARVMLESTHAPLKTVAYQCGFRDAQHMRSVFNRRLGVTPQQFRLNFAVNVGGGLPPMAECQPKIS</sequence>
<evidence type="ECO:0000259" key="3">
    <source>
        <dbReference type="PROSITE" id="PS01124"/>
    </source>
</evidence>